<dbReference type="SUPFAM" id="SSF160631">
    <property type="entry name" value="SMI1/KNR4-like"/>
    <property type="match status" value="1"/>
</dbReference>
<dbReference type="SMART" id="SM00860">
    <property type="entry name" value="SMI1_KNR4"/>
    <property type="match status" value="1"/>
</dbReference>
<dbReference type="Gene3D" id="3.40.1580.10">
    <property type="entry name" value="SMI1/KNR4-like"/>
    <property type="match status" value="1"/>
</dbReference>
<name>A0ABM9BQT1_9BACL</name>
<dbReference type="InterPro" id="IPR037883">
    <property type="entry name" value="Knr4/Smi1-like_sf"/>
</dbReference>
<comment type="caution">
    <text evidence="2">The sequence shown here is derived from an EMBL/GenBank/DDBJ whole genome shotgun (WGS) entry which is preliminary data.</text>
</comment>
<dbReference type="Proteomes" id="UP000838324">
    <property type="component" value="Unassembled WGS sequence"/>
</dbReference>
<gene>
    <name evidence="2" type="ORF">PAECIP111892_01053</name>
</gene>
<sequence length="146" mass="17286">MQYNANGIIYQTECIFNPPVSLEEIESYASQNGWLFPEQYKQFLQFSNGAFLFKDQYGSGVEFFSLSKIAECHFDFIPDHWIPIAYYIGDFFLIDSSKVKENKGYLLFQNHEQGFETPTIRFNIDFATWIERLIITRANAFWNWNN</sequence>
<accession>A0ABM9BQT1</accession>
<evidence type="ECO:0000259" key="1">
    <source>
        <dbReference type="SMART" id="SM00860"/>
    </source>
</evidence>
<protein>
    <recommendedName>
        <fullName evidence="1">Knr4/Smi1-like domain-containing protein</fullName>
    </recommendedName>
</protein>
<proteinExistence type="predicted"/>
<keyword evidence="3" id="KW-1185">Reference proteome</keyword>
<dbReference type="Pfam" id="PF09346">
    <property type="entry name" value="SMI1_KNR4"/>
    <property type="match status" value="1"/>
</dbReference>
<evidence type="ECO:0000313" key="2">
    <source>
        <dbReference type="EMBL" id="CAH1192633.1"/>
    </source>
</evidence>
<evidence type="ECO:0000313" key="3">
    <source>
        <dbReference type="Proteomes" id="UP000838324"/>
    </source>
</evidence>
<feature type="domain" description="Knr4/Smi1-like" evidence="1">
    <location>
        <begin position="19"/>
        <end position="132"/>
    </location>
</feature>
<reference evidence="2" key="1">
    <citation type="submission" date="2022-01" db="EMBL/GenBank/DDBJ databases">
        <authorList>
            <person name="Criscuolo A."/>
        </authorList>
    </citation>
    <scope>NUCLEOTIDE SEQUENCE</scope>
    <source>
        <strain evidence="2">CIP111892</strain>
    </source>
</reference>
<dbReference type="InterPro" id="IPR018958">
    <property type="entry name" value="Knr4/Smi1-like_dom"/>
</dbReference>
<dbReference type="EMBL" id="CAKMMG010000001">
    <property type="protein sequence ID" value="CAH1192633.1"/>
    <property type="molecule type" value="Genomic_DNA"/>
</dbReference>
<organism evidence="2 3">
    <name type="scientific">Paenibacillus auburnensis</name>
    <dbReference type="NCBI Taxonomy" id="2905649"/>
    <lineage>
        <taxon>Bacteria</taxon>
        <taxon>Bacillati</taxon>
        <taxon>Bacillota</taxon>
        <taxon>Bacilli</taxon>
        <taxon>Bacillales</taxon>
        <taxon>Paenibacillaceae</taxon>
        <taxon>Paenibacillus</taxon>
    </lineage>
</organism>